<feature type="non-terminal residue" evidence="3">
    <location>
        <position position="131"/>
    </location>
</feature>
<proteinExistence type="predicted"/>
<dbReference type="GO" id="GO:0050518">
    <property type="term" value="F:2-C-methyl-D-erythritol 4-phosphate cytidylyltransferase activity"/>
    <property type="evidence" value="ECO:0007669"/>
    <property type="project" value="TreeGrafter"/>
</dbReference>
<gene>
    <name evidence="3" type="ORF">METZ01_LOCUS383655</name>
</gene>
<dbReference type="InterPro" id="IPR018294">
    <property type="entry name" value="ISPD_synthase_CS"/>
</dbReference>
<sequence length="131" mass="14550">MEGKDKIWEKIDGKPVIQYSLDLFENSKLVDDLIVVTSKKNKLVTERFISENSFTVRSIVVGGNRRQDSVIAALNAISNFVDKPEHIIIHDAARPLIDNSMIEKGLALVKQVGAAIPVVPIKDTLKQISNQ</sequence>
<dbReference type="InterPro" id="IPR034683">
    <property type="entry name" value="IspD/TarI"/>
</dbReference>
<keyword evidence="2" id="KW-0548">Nucleotidyltransferase</keyword>
<evidence type="ECO:0000256" key="1">
    <source>
        <dbReference type="ARBA" id="ARBA00022679"/>
    </source>
</evidence>
<accession>A0A382UAL8</accession>
<dbReference type="PANTHER" id="PTHR32125">
    <property type="entry name" value="2-C-METHYL-D-ERYTHRITOL 4-PHOSPHATE CYTIDYLYLTRANSFERASE, CHLOROPLASTIC"/>
    <property type="match status" value="1"/>
</dbReference>
<dbReference type="Pfam" id="PF01128">
    <property type="entry name" value="IspD"/>
    <property type="match status" value="1"/>
</dbReference>
<dbReference type="InterPro" id="IPR050088">
    <property type="entry name" value="IspD/TarI_cytidylyltransf_bact"/>
</dbReference>
<dbReference type="EMBL" id="UINC01142459">
    <property type="protein sequence ID" value="SVD30801.1"/>
    <property type="molecule type" value="Genomic_DNA"/>
</dbReference>
<dbReference type="PROSITE" id="PS01295">
    <property type="entry name" value="ISPD"/>
    <property type="match status" value="1"/>
</dbReference>
<dbReference type="Gene3D" id="3.90.550.10">
    <property type="entry name" value="Spore Coat Polysaccharide Biosynthesis Protein SpsA, Chain A"/>
    <property type="match status" value="1"/>
</dbReference>
<dbReference type="AlphaFoldDB" id="A0A382UAL8"/>
<dbReference type="PANTHER" id="PTHR32125:SF4">
    <property type="entry name" value="2-C-METHYL-D-ERYTHRITOL 4-PHOSPHATE CYTIDYLYLTRANSFERASE, CHLOROPLASTIC"/>
    <property type="match status" value="1"/>
</dbReference>
<evidence type="ECO:0000313" key="3">
    <source>
        <dbReference type="EMBL" id="SVD30801.1"/>
    </source>
</evidence>
<keyword evidence="1" id="KW-0808">Transferase</keyword>
<reference evidence="3" key="1">
    <citation type="submission" date="2018-05" db="EMBL/GenBank/DDBJ databases">
        <authorList>
            <person name="Lanie J.A."/>
            <person name="Ng W.-L."/>
            <person name="Kazmierczak K.M."/>
            <person name="Andrzejewski T.M."/>
            <person name="Davidsen T.M."/>
            <person name="Wayne K.J."/>
            <person name="Tettelin H."/>
            <person name="Glass J.I."/>
            <person name="Rusch D."/>
            <person name="Podicherti R."/>
            <person name="Tsui H.-C.T."/>
            <person name="Winkler M.E."/>
        </authorList>
    </citation>
    <scope>NUCLEOTIDE SEQUENCE</scope>
</reference>
<dbReference type="GO" id="GO:0008299">
    <property type="term" value="P:isoprenoid biosynthetic process"/>
    <property type="evidence" value="ECO:0007669"/>
    <property type="project" value="InterPro"/>
</dbReference>
<organism evidence="3">
    <name type="scientific">marine metagenome</name>
    <dbReference type="NCBI Taxonomy" id="408172"/>
    <lineage>
        <taxon>unclassified sequences</taxon>
        <taxon>metagenomes</taxon>
        <taxon>ecological metagenomes</taxon>
    </lineage>
</organism>
<name>A0A382UAL8_9ZZZZ</name>
<dbReference type="SUPFAM" id="SSF53448">
    <property type="entry name" value="Nucleotide-diphospho-sugar transferases"/>
    <property type="match status" value="1"/>
</dbReference>
<evidence type="ECO:0008006" key="4">
    <source>
        <dbReference type="Google" id="ProtNLM"/>
    </source>
</evidence>
<protein>
    <recommendedName>
        <fullName evidence="4">2-C-methyl-D-erythritol 4-phosphate cytidylyltransferase</fullName>
    </recommendedName>
</protein>
<evidence type="ECO:0000256" key="2">
    <source>
        <dbReference type="ARBA" id="ARBA00022695"/>
    </source>
</evidence>
<dbReference type="InterPro" id="IPR029044">
    <property type="entry name" value="Nucleotide-diphossugar_trans"/>
</dbReference>